<sequence>MQHCCSKEETLCRFFYNVSSFFFLLLLSIHYSSIFLAKFFYFVGSYPLIQRNHNEYDSSLFSEEEEEEEEYDEGYFHGDTTENHHHHQHHLVADIIHGGESLLFLHNNNNHAHREFTNPHDQVIIEDQDHESFDTAQYSSHDGHESSPCSESEANDGDDDESEAVEQEIPRRYHNYSVFDSDANHRHGPTAPTTIEIERSGLMDNDEKFDESFRGQDTESNKKVETNFPGDEKFFVLGPTQLKSKKFNNIRIQEKDDEEEIFGDSCTVGSTSKSSSDWRSSITCRDSGLEDPFSSSSRRSCPKWESYTVFQKYDEEMMFLDRVSAQKLHETESLRSIQACPRSISERIVHKFATINKNPSDIRHNPYHELEAAYVAQICLTWEALNWNYKNFQRKRASRKDFDMGCPAQVAQQFQQFQVLLQRYIENEPYEQGRRPEVYARMRLLAPKLLLVPEYRDSEDDHQKDEGFASRITSASFVMIMEEGIRTFMNFLKADKERPCQILKSFFGRNRKGSVDPTLLNLIKKVNCKKKTKLKDLRRSRKCIRKRKLTVDEEIEILMGQIDLKVVSRVLRMSDLNEEQLHWCEEKMSKVTILEGKLQRDSLPLFFPAH</sequence>
<organism evidence="3 4">
    <name type="scientific">Dipteronia sinensis</name>
    <dbReference type="NCBI Taxonomy" id="43782"/>
    <lineage>
        <taxon>Eukaryota</taxon>
        <taxon>Viridiplantae</taxon>
        <taxon>Streptophyta</taxon>
        <taxon>Embryophyta</taxon>
        <taxon>Tracheophyta</taxon>
        <taxon>Spermatophyta</taxon>
        <taxon>Magnoliopsida</taxon>
        <taxon>eudicotyledons</taxon>
        <taxon>Gunneridae</taxon>
        <taxon>Pentapetalae</taxon>
        <taxon>rosids</taxon>
        <taxon>malvids</taxon>
        <taxon>Sapindales</taxon>
        <taxon>Sapindaceae</taxon>
        <taxon>Hippocastanoideae</taxon>
        <taxon>Acereae</taxon>
        <taxon>Dipteronia</taxon>
    </lineage>
</organism>
<gene>
    <name evidence="3" type="ORF">Dsin_005178</name>
</gene>
<feature type="compositionally biased region" description="Acidic residues" evidence="1">
    <location>
        <begin position="153"/>
        <end position="166"/>
    </location>
</feature>
<protein>
    <recommendedName>
        <fullName evidence="5">Ribosomal protein L34Ae</fullName>
    </recommendedName>
</protein>
<feature type="transmembrane region" description="Helical" evidence="2">
    <location>
        <begin position="21"/>
        <end position="43"/>
    </location>
</feature>
<keyword evidence="2" id="KW-0812">Transmembrane</keyword>
<dbReference type="PANTHER" id="PTHR46702:SF2">
    <property type="entry name" value="DNA LIGASE (DUF1666)"/>
    <property type="match status" value="1"/>
</dbReference>
<comment type="caution">
    <text evidence="3">The sequence shown here is derived from an EMBL/GenBank/DDBJ whole genome shotgun (WGS) entry which is preliminary data.</text>
</comment>
<evidence type="ECO:0000256" key="2">
    <source>
        <dbReference type="SAM" id="Phobius"/>
    </source>
</evidence>
<evidence type="ECO:0008006" key="5">
    <source>
        <dbReference type="Google" id="ProtNLM"/>
    </source>
</evidence>
<evidence type="ECO:0000313" key="4">
    <source>
        <dbReference type="Proteomes" id="UP001281410"/>
    </source>
</evidence>
<evidence type="ECO:0000256" key="1">
    <source>
        <dbReference type="SAM" id="MobiDB-lite"/>
    </source>
</evidence>
<accession>A0AAE0AW06</accession>
<dbReference type="PANTHER" id="PTHR46702">
    <property type="entry name" value="DNA LIGASE (DUF1666)-RELATED"/>
    <property type="match status" value="1"/>
</dbReference>
<dbReference type="Pfam" id="PF07891">
    <property type="entry name" value="DUF1666"/>
    <property type="match status" value="1"/>
</dbReference>
<dbReference type="InterPro" id="IPR012870">
    <property type="entry name" value="DUF1666"/>
</dbReference>
<keyword evidence="2" id="KW-1133">Transmembrane helix</keyword>
<feature type="region of interest" description="Disordered" evidence="1">
    <location>
        <begin position="135"/>
        <end position="203"/>
    </location>
</feature>
<dbReference type="EMBL" id="JANJYJ010000002">
    <property type="protein sequence ID" value="KAK3225316.1"/>
    <property type="molecule type" value="Genomic_DNA"/>
</dbReference>
<proteinExistence type="predicted"/>
<keyword evidence="2" id="KW-0472">Membrane</keyword>
<dbReference type="AlphaFoldDB" id="A0AAE0AW06"/>
<name>A0AAE0AW06_9ROSI</name>
<keyword evidence="4" id="KW-1185">Reference proteome</keyword>
<reference evidence="3" key="1">
    <citation type="journal article" date="2023" name="Plant J.">
        <title>Genome sequences and population genomics provide insights into the demographic history, inbreeding, and mutation load of two 'living fossil' tree species of Dipteronia.</title>
        <authorList>
            <person name="Feng Y."/>
            <person name="Comes H.P."/>
            <person name="Chen J."/>
            <person name="Zhu S."/>
            <person name="Lu R."/>
            <person name="Zhang X."/>
            <person name="Li P."/>
            <person name="Qiu J."/>
            <person name="Olsen K.M."/>
            <person name="Qiu Y."/>
        </authorList>
    </citation>
    <scope>NUCLEOTIDE SEQUENCE</scope>
    <source>
        <strain evidence="3">NBL</strain>
    </source>
</reference>
<evidence type="ECO:0000313" key="3">
    <source>
        <dbReference type="EMBL" id="KAK3225316.1"/>
    </source>
</evidence>
<dbReference type="Proteomes" id="UP001281410">
    <property type="component" value="Unassembled WGS sequence"/>
</dbReference>